<comment type="caution">
    <text evidence="1">The sequence shown here is derived from an EMBL/GenBank/DDBJ whole genome shotgun (WGS) entry which is preliminary data.</text>
</comment>
<accession>A0A9P4UWX7</accession>
<organism evidence="1 2">
    <name type="scientific">Polyplosphaeria fusca</name>
    <dbReference type="NCBI Taxonomy" id="682080"/>
    <lineage>
        <taxon>Eukaryota</taxon>
        <taxon>Fungi</taxon>
        <taxon>Dikarya</taxon>
        <taxon>Ascomycota</taxon>
        <taxon>Pezizomycotina</taxon>
        <taxon>Dothideomycetes</taxon>
        <taxon>Pleosporomycetidae</taxon>
        <taxon>Pleosporales</taxon>
        <taxon>Tetraplosphaeriaceae</taxon>
        <taxon>Polyplosphaeria</taxon>
    </lineage>
</organism>
<protein>
    <submittedName>
        <fullName evidence="1">Uncharacterized protein</fullName>
    </submittedName>
</protein>
<dbReference type="EMBL" id="ML996235">
    <property type="protein sequence ID" value="KAF2729764.1"/>
    <property type="molecule type" value="Genomic_DNA"/>
</dbReference>
<evidence type="ECO:0000313" key="1">
    <source>
        <dbReference type="EMBL" id="KAF2729764.1"/>
    </source>
</evidence>
<name>A0A9P4UWX7_9PLEO</name>
<keyword evidence="2" id="KW-1185">Reference proteome</keyword>
<dbReference type="AlphaFoldDB" id="A0A9P4UWX7"/>
<evidence type="ECO:0000313" key="2">
    <source>
        <dbReference type="Proteomes" id="UP000799444"/>
    </source>
</evidence>
<proteinExistence type="predicted"/>
<dbReference type="Proteomes" id="UP000799444">
    <property type="component" value="Unassembled WGS sequence"/>
</dbReference>
<sequence length="257" mass="29393">MRTLDFAINKAIDAQAQASCLALTGRMHTTLPRELRDLVYDELVDMDSFAARLRARLEAQDAPLPSGPASHPRPHWMSHLFVTGPVLDEMIHRALWQLKRRPYDATQTVTCRFDAFLEREVEDGTGFLPRDIFPNLRIEISPRKLNQLWRDEQGVGPSHQDPRFADAAGEMLERIPRRPGETLHILISEQMVRKWEMAWMRPAIEKMLGRVREALGGKVTVEWANVKTKALLDGAVVVFPLTAKELERDDVCFCPFD</sequence>
<reference evidence="1" key="1">
    <citation type="journal article" date="2020" name="Stud. Mycol.">
        <title>101 Dothideomycetes genomes: a test case for predicting lifestyles and emergence of pathogens.</title>
        <authorList>
            <person name="Haridas S."/>
            <person name="Albert R."/>
            <person name="Binder M."/>
            <person name="Bloem J."/>
            <person name="Labutti K."/>
            <person name="Salamov A."/>
            <person name="Andreopoulos B."/>
            <person name="Baker S."/>
            <person name="Barry K."/>
            <person name="Bills G."/>
            <person name="Bluhm B."/>
            <person name="Cannon C."/>
            <person name="Castanera R."/>
            <person name="Culley D."/>
            <person name="Daum C."/>
            <person name="Ezra D."/>
            <person name="Gonzalez J."/>
            <person name="Henrissat B."/>
            <person name="Kuo A."/>
            <person name="Liang C."/>
            <person name="Lipzen A."/>
            <person name="Lutzoni F."/>
            <person name="Magnuson J."/>
            <person name="Mondo S."/>
            <person name="Nolan M."/>
            <person name="Ohm R."/>
            <person name="Pangilinan J."/>
            <person name="Park H.-J."/>
            <person name="Ramirez L."/>
            <person name="Alfaro M."/>
            <person name="Sun H."/>
            <person name="Tritt A."/>
            <person name="Yoshinaga Y."/>
            <person name="Zwiers L.-H."/>
            <person name="Turgeon B."/>
            <person name="Goodwin S."/>
            <person name="Spatafora J."/>
            <person name="Crous P."/>
            <person name="Grigoriev I."/>
        </authorList>
    </citation>
    <scope>NUCLEOTIDE SEQUENCE</scope>
    <source>
        <strain evidence="1">CBS 125425</strain>
    </source>
</reference>
<gene>
    <name evidence="1" type="ORF">EJ04DRAFT_59155</name>
</gene>
<dbReference type="OrthoDB" id="3795413at2759"/>